<reference evidence="2 3" key="1">
    <citation type="submission" date="2024-06" db="EMBL/GenBank/DDBJ databases">
        <title>Genomic Encyclopedia of Type Strains, Phase V (KMG-V): Genome sequencing to study the core and pangenomes of soil and plant-associated prokaryotes.</title>
        <authorList>
            <person name="Whitman W."/>
        </authorList>
    </citation>
    <scope>NUCLEOTIDE SEQUENCE [LARGE SCALE GENOMIC DNA]</scope>
    <source>
        <strain evidence="2 3">USDA 160</strain>
    </source>
</reference>
<feature type="signal peptide" evidence="1">
    <location>
        <begin position="1"/>
        <end position="38"/>
    </location>
</feature>
<dbReference type="EMBL" id="JBEPTQ010000002">
    <property type="protein sequence ID" value="MET4726061.1"/>
    <property type="molecule type" value="Genomic_DNA"/>
</dbReference>
<comment type="caution">
    <text evidence="2">The sequence shown here is derived from an EMBL/GenBank/DDBJ whole genome shotgun (WGS) entry which is preliminary data.</text>
</comment>
<keyword evidence="3" id="KW-1185">Reference proteome</keyword>
<sequence>MSPRVEHASGLPRHSIMPRRRAILALALTLAVSSPAFATAEHRYGKNEYAIIQGGRAPNGKLSVAAHGGGESGSEGFRIYLMAEPGHRRLTTLDNVNDDNILDSAPDAFHAAWSQDSRTVAVSFRSERHIVTLNIYAVDGTQAKLLDGPDLFRDVTGRSVDIKTDGDMRTSVPALTWQAPRRFHLTEYRVFVLDDTALADKLGPLGKASKRDGGGNTIQFSAEADGELLPDGRIRMGKPVPGRFEELE</sequence>
<feature type="chain" id="PRO_5046396644" evidence="1">
    <location>
        <begin position="39"/>
        <end position="248"/>
    </location>
</feature>
<gene>
    <name evidence="2" type="ORF">ABIF63_010167</name>
</gene>
<organism evidence="2 3">
    <name type="scientific">Bradyrhizobium japonicum</name>
    <dbReference type="NCBI Taxonomy" id="375"/>
    <lineage>
        <taxon>Bacteria</taxon>
        <taxon>Pseudomonadati</taxon>
        <taxon>Pseudomonadota</taxon>
        <taxon>Alphaproteobacteria</taxon>
        <taxon>Hyphomicrobiales</taxon>
        <taxon>Nitrobacteraceae</taxon>
        <taxon>Bradyrhizobium</taxon>
    </lineage>
</organism>
<accession>A0ABV2SA45</accession>
<dbReference type="Proteomes" id="UP001549291">
    <property type="component" value="Unassembled WGS sequence"/>
</dbReference>
<evidence type="ECO:0000256" key="1">
    <source>
        <dbReference type="SAM" id="SignalP"/>
    </source>
</evidence>
<proteinExistence type="predicted"/>
<dbReference type="RefSeq" id="WP_244437027.1">
    <property type="nucleotide sequence ID" value="NZ_CP066351.1"/>
</dbReference>
<keyword evidence="1" id="KW-0732">Signal</keyword>
<evidence type="ECO:0000313" key="3">
    <source>
        <dbReference type="Proteomes" id="UP001549291"/>
    </source>
</evidence>
<protein>
    <submittedName>
        <fullName evidence="2">Uncharacterized protein</fullName>
    </submittedName>
</protein>
<evidence type="ECO:0000313" key="2">
    <source>
        <dbReference type="EMBL" id="MET4726061.1"/>
    </source>
</evidence>
<name>A0ABV2SA45_BRAJP</name>